<protein>
    <submittedName>
        <fullName evidence="1">Uncharacterized protein</fullName>
    </submittedName>
</protein>
<sequence length="187" mass="20571">MSQLMKLMVRCCPLEVALLVFFALHLFEKHTSMRKEAVQVPASVGAGAATAATKAQWDTVLFWVMCSTFVGLVWLSKHLLSVIRGVKHDESLLPVRVIQPPQQQPFLAQLHQDRDTRKLFASGPPELQQNPSVFAAVPAQLDPTPRTFASQMEWSPLGYLPPVLSHGHRLGHEGSGVLTSGAREACL</sequence>
<comment type="caution">
    <text evidence="1">The sequence shown here is derived from an EMBL/GenBank/DDBJ whole genome shotgun (WGS) entry which is preliminary data.</text>
</comment>
<name>A0A813HT88_POLGL</name>
<dbReference type="Proteomes" id="UP000654075">
    <property type="component" value="Unassembled WGS sequence"/>
</dbReference>
<reference evidence="1" key="1">
    <citation type="submission" date="2021-02" db="EMBL/GenBank/DDBJ databases">
        <authorList>
            <person name="Dougan E. K."/>
            <person name="Rhodes N."/>
            <person name="Thang M."/>
            <person name="Chan C."/>
        </authorList>
    </citation>
    <scope>NUCLEOTIDE SEQUENCE</scope>
</reference>
<dbReference type="AlphaFoldDB" id="A0A813HT88"/>
<proteinExistence type="predicted"/>
<evidence type="ECO:0000313" key="1">
    <source>
        <dbReference type="EMBL" id="CAE8641609.1"/>
    </source>
</evidence>
<gene>
    <name evidence="1" type="ORF">PGLA1383_LOCUS56234</name>
</gene>
<accession>A0A813HT88</accession>
<keyword evidence="2" id="KW-1185">Reference proteome</keyword>
<evidence type="ECO:0000313" key="2">
    <source>
        <dbReference type="Proteomes" id="UP000654075"/>
    </source>
</evidence>
<organism evidence="1 2">
    <name type="scientific">Polarella glacialis</name>
    <name type="common">Dinoflagellate</name>
    <dbReference type="NCBI Taxonomy" id="89957"/>
    <lineage>
        <taxon>Eukaryota</taxon>
        <taxon>Sar</taxon>
        <taxon>Alveolata</taxon>
        <taxon>Dinophyceae</taxon>
        <taxon>Suessiales</taxon>
        <taxon>Suessiaceae</taxon>
        <taxon>Polarella</taxon>
    </lineage>
</organism>
<dbReference type="EMBL" id="CAJNNV010032951">
    <property type="protein sequence ID" value="CAE8641609.1"/>
    <property type="molecule type" value="Genomic_DNA"/>
</dbReference>